<accession>A0A0S3SI98</accession>
<dbReference type="Proteomes" id="UP000291084">
    <property type="component" value="Chromosome 7"/>
</dbReference>
<gene>
    <name evidence="1" type="primary">Vigan.07G127100</name>
    <name evidence="1" type="ORF">VIGAN_07127100</name>
</gene>
<dbReference type="CDD" id="cd00303">
    <property type="entry name" value="retropepsin_like"/>
    <property type="match status" value="1"/>
</dbReference>
<organism evidence="1 2">
    <name type="scientific">Vigna angularis var. angularis</name>
    <dbReference type="NCBI Taxonomy" id="157739"/>
    <lineage>
        <taxon>Eukaryota</taxon>
        <taxon>Viridiplantae</taxon>
        <taxon>Streptophyta</taxon>
        <taxon>Embryophyta</taxon>
        <taxon>Tracheophyta</taxon>
        <taxon>Spermatophyta</taxon>
        <taxon>Magnoliopsida</taxon>
        <taxon>eudicotyledons</taxon>
        <taxon>Gunneridae</taxon>
        <taxon>Pentapetalae</taxon>
        <taxon>rosids</taxon>
        <taxon>fabids</taxon>
        <taxon>Fabales</taxon>
        <taxon>Fabaceae</taxon>
        <taxon>Papilionoideae</taxon>
        <taxon>50 kb inversion clade</taxon>
        <taxon>NPAAA clade</taxon>
        <taxon>indigoferoid/millettioid clade</taxon>
        <taxon>Phaseoleae</taxon>
        <taxon>Vigna</taxon>
    </lineage>
</organism>
<proteinExistence type="predicted"/>
<dbReference type="AlphaFoldDB" id="A0A0S3SI98"/>
<feature type="non-terminal residue" evidence="1">
    <location>
        <position position="121"/>
    </location>
</feature>
<reference evidence="1 2" key="1">
    <citation type="journal article" date="2015" name="Sci. Rep.">
        <title>The power of single molecule real-time sequencing technology in the de novo assembly of a eukaryotic genome.</title>
        <authorList>
            <person name="Sakai H."/>
            <person name="Naito K."/>
            <person name="Ogiso-Tanaka E."/>
            <person name="Takahashi Y."/>
            <person name="Iseki K."/>
            <person name="Muto C."/>
            <person name="Satou K."/>
            <person name="Teruya K."/>
            <person name="Shiroma A."/>
            <person name="Shimoji M."/>
            <person name="Hirano T."/>
            <person name="Itoh T."/>
            <person name="Kaga A."/>
            <person name="Tomooka N."/>
        </authorList>
    </citation>
    <scope>NUCLEOTIDE SEQUENCE [LARGE SCALE GENOMIC DNA]</scope>
    <source>
        <strain evidence="2">cv. Shumari</strain>
    </source>
</reference>
<dbReference type="EMBL" id="AP015040">
    <property type="protein sequence ID" value="BAT92528.1"/>
    <property type="molecule type" value="Genomic_DNA"/>
</dbReference>
<evidence type="ECO:0008006" key="3">
    <source>
        <dbReference type="Google" id="ProtNLM"/>
    </source>
</evidence>
<evidence type="ECO:0000313" key="1">
    <source>
        <dbReference type="EMBL" id="BAT92528.1"/>
    </source>
</evidence>
<dbReference type="OrthoDB" id="1747743at2759"/>
<dbReference type="Gene3D" id="2.40.70.10">
    <property type="entry name" value="Acid Proteases"/>
    <property type="match status" value="1"/>
</dbReference>
<name>A0A0S3SI98_PHAAN</name>
<dbReference type="InterPro" id="IPR021109">
    <property type="entry name" value="Peptidase_aspartic_dom_sf"/>
</dbReference>
<keyword evidence="2" id="KW-1185">Reference proteome</keyword>
<evidence type="ECO:0000313" key="2">
    <source>
        <dbReference type="Proteomes" id="UP000291084"/>
    </source>
</evidence>
<sequence length="121" mass="13991">MRRVLKNQPSPQVQTQRENIFHTRCQVLENTCSLIVDSGSCCNCCSTRLVEKLALTILPHPQPYKLQWLNDGEDMIVNQQVKVKFSIGNYEDSVLCDIVPMEVCHILLGRPWLFEKETIHH</sequence>
<dbReference type="PANTHER" id="PTHR35046">
    <property type="entry name" value="ZINC KNUCKLE (CCHC-TYPE) FAMILY PROTEIN"/>
    <property type="match status" value="1"/>
</dbReference>
<dbReference type="PANTHER" id="PTHR35046:SF9">
    <property type="entry name" value="RNA-DIRECTED DNA POLYMERASE"/>
    <property type="match status" value="1"/>
</dbReference>
<protein>
    <recommendedName>
        <fullName evidence="3">Aspartic peptidase DDI1-type domain-containing protein</fullName>
    </recommendedName>
</protein>